<protein>
    <recommendedName>
        <fullName evidence="3">Phosphate-selective porin O and P</fullName>
    </recommendedName>
</protein>
<dbReference type="Proteomes" id="UP000808337">
    <property type="component" value="Unassembled WGS sequence"/>
</dbReference>
<proteinExistence type="predicted"/>
<evidence type="ECO:0000313" key="2">
    <source>
        <dbReference type="Proteomes" id="UP000808337"/>
    </source>
</evidence>
<name>A0A9D7XS93_9BACT</name>
<accession>A0A9D7XS93</accession>
<evidence type="ECO:0008006" key="3">
    <source>
        <dbReference type="Google" id="ProtNLM"/>
    </source>
</evidence>
<sequence>MYINYIILCILLFGAVHIYAQADSTKTDSLLLLQIQNELQQPQPPPQPRVGASANPNLSVIGDMRGLYRSFGAHNFDAVLQEVEFSFESVIDPYARANFFYSVGEDAATGEFSSEIEEGYLTTLSLPAHLQLKAGRFKEDIGRVNPIHAHALPFVDAPDAYVNFFGEEGLKGDGLSLSWLLPNQSFFQELTVEATNVAESPSFQRSKKNNYLYLAHLKNFWDLTPNATLEFGLTGINGENLKGKITNILALDLTYKWKPVQFNTYKSVTFQNEFYYSHAKLDSSTVNALGYYSMLNVQVAKRLFLVGRYDYSNTPYSNSFVQQSGSATLGWYATEFQKIEAQVKYTTTNQALEENNNEKNFSQVLVRWIFVIGSHGAHMY</sequence>
<comment type="caution">
    <text evidence="1">The sequence shown here is derived from an EMBL/GenBank/DDBJ whole genome shotgun (WGS) entry which is preliminary data.</text>
</comment>
<dbReference type="InterPro" id="IPR023614">
    <property type="entry name" value="Porin_dom_sf"/>
</dbReference>
<reference evidence="1 2" key="1">
    <citation type="submission" date="2020-10" db="EMBL/GenBank/DDBJ databases">
        <title>Connecting structure to function with the recovery of over 1000 high-quality activated sludge metagenome-assembled genomes encoding full-length rRNA genes using long-read sequencing.</title>
        <authorList>
            <person name="Singleton C.M."/>
            <person name="Petriglieri F."/>
            <person name="Kristensen J.M."/>
            <person name="Kirkegaard R.H."/>
            <person name="Michaelsen T.Y."/>
            <person name="Andersen M.H."/>
            <person name="Karst S.M."/>
            <person name="Dueholm M.S."/>
            <person name="Nielsen P.H."/>
            <person name="Albertsen M."/>
        </authorList>
    </citation>
    <scope>NUCLEOTIDE SEQUENCE [LARGE SCALE GENOMIC DNA]</scope>
    <source>
        <strain evidence="1">Ribe_18-Q3-R11-54_MAXAC.273</strain>
    </source>
</reference>
<dbReference type="EMBL" id="JADKGY010000006">
    <property type="protein sequence ID" value="MBK9982258.1"/>
    <property type="molecule type" value="Genomic_DNA"/>
</dbReference>
<gene>
    <name evidence="1" type="ORF">IPP15_07520</name>
</gene>
<evidence type="ECO:0000313" key="1">
    <source>
        <dbReference type="EMBL" id="MBK9982258.1"/>
    </source>
</evidence>
<organism evidence="1 2">
    <name type="scientific">Candidatus Opimibacter skivensis</name>
    <dbReference type="NCBI Taxonomy" id="2982028"/>
    <lineage>
        <taxon>Bacteria</taxon>
        <taxon>Pseudomonadati</taxon>
        <taxon>Bacteroidota</taxon>
        <taxon>Saprospiria</taxon>
        <taxon>Saprospirales</taxon>
        <taxon>Saprospiraceae</taxon>
        <taxon>Candidatus Opimibacter</taxon>
    </lineage>
</organism>
<dbReference type="Gene3D" id="2.40.160.10">
    <property type="entry name" value="Porin"/>
    <property type="match status" value="1"/>
</dbReference>
<dbReference type="AlphaFoldDB" id="A0A9D7XS93"/>